<organism evidence="1 2">
    <name type="scientific">Catenulispora subtropica</name>
    <dbReference type="NCBI Taxonomy" id="450798"/>
    <lineage>
        <taxon>Bacteria</taxon>
        <taxon>Bacillati</taxon>
        <taxon>Actinomycetota</taxon>
        <taxon>Actinomycetes</taxon>
        <taxon>Catenulisporales</taxon>
        <taxon>Catenulisporaceae</taxon>
        <taxon>Catenulispora</taxon>
    </lineage>
</organism>
<sequence length="141" mass="14502">MVLSELIGLVPPHVGEQPPPSGARMKASWKAFWPVASMTAETSGGELSSGIRYGAEAYQVLGSAAVALGAALLEVASAMVVPAASASAVTGSANRRFKLAVAMDSPRVAGGKGDSGVAKHDWTRPVPCQGFRVKRGQTRVK</sequence>
<dbReference type="Proteomes" id="UP001499854">
    <property type="component" value="Unassembled WGS sequence"/>
</dbReference>
<evidence type="ECO:0000313" key="1">
    <source>
        <dbReference type="EMBL" id="GAA1969735.1"/>
    </source>
</evidence>
<protein>
    <submittedName>
        <fullName evidence="1">Uncharacterized protein</fullName>
    </submittedName>
</protein>
<accession>A0ABP5CVP6</accession>
<gene>
    <name evidence="1" type="ORF">GCM10009838_30550</name>
</gene>
<dbReference type="EMBL" id="BAAAQM010000015">
    <property type="protein sequence ID" value="GAA1969735.1"/>
    <property type="molecule type" value="Genomic_DNA"/>
</dbReference>
<keyword evidence="2" id="KW-1185">Reference proteome</keyword>
<comment type="caution">
    <text evidence="1">The sequence shown here is derived from an EMBL/GenBank/DDBJ whole genome shotgun (WGS) entry which is preliminary data.</text>
</comment>
<evidence type="ECO:0000313" key="2">
    <source>
        <dbReference type="Proteomes" id="UP001499854"/>
    </source>
</evidence>
<proteinExistence type="predicted"/>
<reference evidence="2" key="1">
    <citation type="journal article" date="2019" name="Int. J. Syst. Evol. Microbiol.">
        <title>The Global Catalogue of Microorganisms (GCM) 10K type strain sequencing project: providing services to taxonomists for standard genome sequencing and annotation.</title>
        <authorList>
            <consortium name="The Broad Institute Genomics Platform"/>
            <consortium name="The Broad Institute Genome Sequencing Center for Infectious Disease"/>
            <person name="Wu L."/>
            <person name="Ma J."/>
        </authorList>
    </citation>
    <scope>NUCLEOTIDE SEQUENCE [LARGE SCALE GENOMIC DNA]</scope>
    <source>
        <strain evidence="2">JCM 16013</strain>
    </source>
</reference>
<name>A0ABP5CVP6_9ACTN</name>